<feature type="region of interest" description="Disordered" evidence="1">
    <location>
        <begin position="206"/>
        <end position="249"/>
    </location>
</feature>
<feature type="region of interest" description="Disordered" evidence="1">
    <location>
        <begin position="1"/>
        <end position="83"/>
    </location>
</feature>
<dbReference type="EMBL" id="BAAFST010000011">
    <property type="protein sequence ID" value="GAB1295933.1"/>
    <property type="molecule type" value="Genomic_DNA"/>
</dbReference>
<keyword evidence="3" id="KW-1185">Reference proteome</keyword>
<feature type="compositionally biased region" description="Polar residues" evidence="1">
    <location>
        <begin position="442"/>
        <end position="460"/>
    </location>
</feature>
<organism evidence="2 3">
    <name type="scientific">Apodemus speciosus</name>
    <name type="common">Large Japanese field mouse</name>
    <dbReference type="NCBI Taxonomy" id="105296"/>
    <lineage>
        <taxon>Eukaryota</taxon>
        <taxon>Metazoa</taxon>
        <taxon>Chordata</taxon>
        <taxon>Craniata</taxon>
        <taxon>Vertebrata</taxon>
        <taxon>Euteleostomi</taxon>
        <taxon>Mammalia</taxon>
        <taxon>Eutheria</taxon>
        <taxon>Euarchontoglires</taxon>
        <taxon>Glires</taxon>
        <taxon>Rodentia</taxon>
        <taxon>Myomorpha</taxon>
        <taxon>Muroidea</taxon>
        <taxon>Muridae</taxon>
        <taxon>Murinae</taxon>
        <taxon>Apodemus</taxon>
    </lineage>
</organism>
<dbReference type="PANTHER" id="PTHR33888:SF1">
    <property type="entry name" value="RIKEN CDNA 4932415D10 GENE"/>
    <property type="match status" value="1"/>
</dbReference>
<comment type="caution">
    <text evidence="2">The sequence shown here is derived from an EMBL/GenBank/DDBJ whole genome shotgun (WGS) entry which is preliminary data.</text>
</comment>
<evidence type="ECO:0000313" key="2">
    <source>
        <dbReference type="EMBL" id="GAB1295933.1"/>
    </source>
</evidence>
<evidence type="ECO:0000313" key="3">
    <source>
        <dbReference type="Proteomes" id="UP001623349"/>
    </source>
</evidence>
<feature type="compositionally biased region" description="Polar residues" evidence="1">
    <location>
        <begin position="132"/>
        <end position="142"/>
    </location>
</feature>
<name>A0ABQ0F9J2_APOSI</name>
<feature type="region of interest" description="Disordered" evidence="1">
    <location>
        <begin position="116"/>
        <end position="162"/>
    </location>
</feature>
<protein>
    <submittedName>
        <fullName evidence="2">Uncharacterized protein</fullName>
    </submittedName>
</protein>
<feature type="compositionally biased region" description="Polar residues" evidence="1">
    <location>
        <begin position="295"/>
        <end position="310"/>
    </location>
</feature>
<feature type="compositionally biased region" description="Polar residues" evidence="1">
    <location>
        <begin position="22"/>
        <end position="44"/>
    </location>
</feature>
<feature type="compositionally biased region" description="Polar residues" evidence="1">
    <location>
        <begin position="59"/>
        <end position="74"/>
    </location>
</feature>
<dbReference type="Proteomes" id="UP001623349">
    <property type="component" value="Unassembled WGS sequence"/>
</dbReference>
<feature type="compositionally biased region" description="Basic residues" evidence="1">
    <location>
        <begin position="116"/>
        <end position="125"/>
    </location>
</feature>
<accession>A0ABQ0F9J2</accession>
<feature type="compositionally biased region" description="Polar residues" evidence="1">
    <location>
        <begin position="1"/>
        <end position="12"/>
    </location>
</feature>
<dbReference type="PANTHER" id="PTHR33888">
    <property type="entry name" value="RIKEN CDNA 4932415D10 GENE"/>
    <property type="match status" value="1"/>
</dbReference>
<proteinExistence type="predicted"/>
<sequence>MGMITDSLSDTDSMGKIKDKTNLSQPSNQAETVSIPPQSSNPGANPQHKTKESKRIASRLNQNADISNENSCKSTGIAPKPQHQVMKSVGVDTLHKHQAAESAKMSQGPQHTVFKAGKRTLQPRHKVPDTLNMGSGSQSQATKIMDSSRMVPEPSVQSVKVNSKGTGVTHGVIPPLQAGLIAQLVAQAKESLELPSASQVQVRDSIGLTPHPGTEDLSLTPKPPHQVMDPSEFTPGHQDVDCSEVSPRQSHKMIEPMELTSDTWPQWKNPTERTPSHHQITESITTAPGAPDQGTVPTGMNQQHQLTQSEEMPATPKPQEVECLEKNTPPQPKVMESVNLTPELQNGYPRLQVIKPVDIDKDLVPQMVENRLLTPMVVSTDLGPEQQQQSIQSEELTPIPQIQTEKPVPLAPESPLQDDKSAQWTVEPQLQNVQSAELAPNPQVQNNKSEGVNTGSQSQGMEGIHSALSQEVQQEDIQVVALTPRLSLENIKSSNLVLKTSSENIAHVPLLEDAKVPLVDCRSLIPESLVESMEVGEMTTHLYAVKSAGVGLNSSYSFPEPEGLTEQQQASETRVTSDTCHQVEESAELTQSSVGMTPAPPSQTSESVEMNLPPLQDILETRIHLVKEVKETPEDIVNLLPELEVPTTIPEVMTSEPQPLDVDIAHGTQEACSEVTNPSEISLYEYTESTNLTSPES</sequence>
<feature type="region of interest" description="Disordered" evidence="1">
    <location>
        <begin position="436"/>
        <end position="464"/>
    </location>
</feature>
<feature type="region of interest" description="Disordered" evidence="1">
    <location>
        <begin position="284"/>
        <end position="317"/>
    </location>
</feature>
<gene>
    <name evidence="2" type="ORF">APTSU1_001116800</name>
</gene>
<reference evidence="2 3" key="1">
    <citation type="submission" date="2024-08" db="EMBL/GenBank/DDBJ databases">
        <title>The draft genome of Apodemus speciosus.</title>
        <authorList>
            <person name="Nabeshima K."/>
            <person name="Suzuki S."/>
            <person name="Onuma M."/>
        </authorList>
    </citation>
    <scope>NUCLEOTIDE SEQUENCE [LARGE SCALE GENOMIC DNA]</scope>
    <source>
        <strain evidence="2">IB14-021</strain>
    </source>
</reference>
<evidence type="ECO:0000256" key="1">
    <source>
        <dbReference type="SAM" id="MobiDB-lite"/>
    </source>
</evidence>
<feature type="region of interest" description="Disordered" evidence="1">
    <location>
        <begin position="557"/>
        <end position="608"/>
    </location>
</feature>
<feature type="compositionally biased region" description="Polar residues" evidence="1">
    <location>
        <begin position="565"/>
        <end position="580"/>
    </location>
</feature>